<organism evidence="3 4">
    <name type="scientific">Phanerochaete sordida</name>
    <dbReference type="NCBI Taxonomy" id="48140"/>
    <lineage>
        <taxon>Eukaryota</taxon>
        <taxon>Fungi</taxon>
        <taxon>Dikarya</taxon>
        <taxon>Basidiomycota</taxon>
        <taxon>Agaricomycotina</taxon>
        <taxon>Agaricomycetes</taxon>
        <taxon>Polyporales</taxon>
        <taxon>Phanerochaetaceae</taxon>
        <taxon>Phanerochaete</taxon>
    </lineage>
</organism>
<keyword evidence="4" id="KW-1185">Reference proteome</keyword>
<dbReference type="PANTHER" id="PTHR43591:SF24">
    <property type="entry name" value="2-METHOXY-6-POLYPRENYL-1,4-BENZOQUINOL METHYLASE, MITOCHONDRIAL"/>
    <property type="match status" value="1"/>
</dbReference>
<evidence type="ECO:0000313" key="4">
    <source>
        <dbReference type="Proteomes" id="UP000703269"/>
    </source>
</evidence>
<dbReference type="CDD" id="cd02440">
    <property type="entry name" value="AdoMet_MTases"/>
    <property type="match status" value="1"/>
</dbReference>
<accession>A0A9P3G0C3</accession>
<dbReference type="PANTHER" id="PTHR43591">
    <property type="entry name" value="METHYLTRANSFERASE"/>
    <property type="match status" value="1"/>
</dbReference>
<dbReference type="Pfam" id="PF13649">
    <property type="entry name" value="Methyltransf_25"/>
    <property type="match status" value="1"/>
</dbReference>
<dbReference type="InterPro" id="IPR041698">
    <property type="entry name" value="Methyltransf_25"/>
</dbReference>
<feature type="compositionally biased region" description="Polar residues" evidence="1">
    <location>
        <begin position="1"/>
        <end position="21"/>
    </location>
</feature>
<dbReference type="OrthoDB" id="2013972at2759"/>
<name>A0A9P3G0C3_9APHY</name>
<dbReference type="GO" id="GO:0032259">
    <property type="term" value="P:methylation"/>
    <property type="evidence" value="ECO:0007669"/>
    <property type="project" value="UniProtKB-KW"/>
</dbReference>
<evidence type="ECO:0000313" key="3">
    <source>
        <dbReference type="EMBL" id="GJE85787.1"/>
    </source>
</evidence>
<dbReference type="GO" id="GO:0008168">
    <property type="term" value="F:methyltransferase activity"/>
    <property type="evidence" value="ECO:0007669"/>
    <property type="project" value="UniProtKB-KW"/>
</dbReference>
<protein>
    <submittedName>
        <fullName evidence="3">S-adenosyl-L-methionine-dependent methyltransferase</fullName>
    </submittedName>
</protein>
<evidence type="ECO:0000259" key="2">
    <source>
        <dbReference type="Pfam" id="PF13649"/>
    </source>
</evidence>
<gene>
    <name evidence="3" type="ORF">PsYK624_018660</name>
</gene>
<dbReference type="Proteomes" id="UP000703269">
    <property type="component" value="Unassembled WGS sequence"/>
</dbReference>
<proteinExistence type="predicted"/>
<dbReference type="AlphaFoldDB" id="A0A9P3G0C3"/>
<dbReference type="Gene3D" id="3.40.50.150">
    <property type="entry name" value="Vaccinia Virus protein VP39"/>
    <property type="match status" value="1"/>
</dbReference>
<evidence type="ECO:0000256" key="1">
    <source>
        <dbReference type="SAM" id="MobiDB-lite"/>
    </source>
</evidence>
<feature type="region of interest" description="Disordered" evidence="1">
    <location>
        <begin position="1"/>
        <end position="33"/>
    </location>
</feature>
<feature type="compositionally biased region" description="Polar residues" evidence="1">
    <location>
        <begin position="316"/>
        <end position="334"/>
    </location>
</feature>
<sequence>MPVATTTYFQNSPERPSYSTAPPSPDRKRSTKREDKWIIQHGAKLHSYARDKAPYPFAYNRDVLDMSCTDHAFIARLKGSVSFVDFKRDPPHRCLDLGTGLGDWVVDAAHEWPECSFVGYDLVNVQIPLFALEDALAARIQWVHGNFLRQKLPFEDDEFDHVHIHGIGFAVPENKWTSLFQEVYRVLRPGGTVEVIEEDAIFPTLPRWFTAPLNAPLPRVQIGPDDNVEESAMARLPVPSSLPHDHALLEHLFYAVFHNRFLNPTPSSMLPSYFTTFFGHVLSPPVINFPMPPIAPLQLTRPGALAPAEPRRLSDASESTEYSTRSSQSTQLSELTGFGSGRTRQQRSKSVSTAASSVSMGTLGLSTAERCTCAAQHGAAYEQEEGTRIGGAAAVALFPVCAASGMDEHTLFFQLRRAVGQVLAAQEAMWEELREMLEQDAHALLGYGWEPTEFDLESGRLKFDAMLEQYKNDMQIRISLWHAVEKTGWKAPRRDPLSKPELLEQKRLREAIAFAQEAGKLHDMGGPCRSLRLLTGVKVV</sequence>
<keyword evidence="3" id="KW-0808">Transferase</keyword>
<feature type="region of interest" description="Disordered" evidence="1">
    <location>
        <begin position="305"/>
        <end position="355"/>
    </location>
</feature>
<reference evidence="3 4" key="1">
    <citation type="submission" date="2021-08" db="EMBL/GenBank/DDBJ databases">
        <title>Draft Genome Sequence of Phanerochaete sordida strain YK-624.</title>
        <authorList>
            <person name="Mori T."/>
            <person name="Dohra H."/>
            <person name="Suzuki T."/>
            <person name="Kawagishi H."/>
            <person name="Hirai H."/>
        </authorList>
    </citation>
    <scope>NUCLEOTIDE SEQUENCE [LARGE SCALE GENOMIC DNA]</scope>
    <source>
        <strain evidence="3 4">YK-624</strain>
    </source>
</reference>
<comment type="caution">
    <text evidence="3">The sequence shown here is derived from an EMBL/GenBank/DDBJ whole genome shotgun (WGS) entry which is preliminary data.</text>
</comment>
<dbReference type="SUPFAM" id="SSF53335">
    <property type="entry name" value="S-adenosyl-L-methionine-dependent methyltransferases"/>
    <property type="match status" value="1"/>
</dbReference>
<dbReference type="InterPro" id="IPR029063">
    <property type="entry name" value="SAM-dependent_MTases_sf"/>
</dbReference>
<feature type="domain" description="Methyltransferase" evidence="2">
    <location>
        <begin position="95"/>
        <end position="191"/>
    </location>
</feature>
<keyword evidence="3" id="KW-0489">Methyltransferase</keyword>
<dbReference type="EMBL" id="BPQB01000003">
    <property type="protein sequence ID" value="GJE85787.1"/>
    <property type="molecule type" value="Genomic_DNA"/>
</dbReference>